<dbReference type="Proteomes" id="UP000198757">
    <property type="component" value="Unassembled WGS sequence"/>
</dbReference>
<dbReference type="SUPFAM" id="SSF103481">
    <property type="entry name" value="Multidrug resistance efflux transporter EmrE"/>
    <property type="match status" value="1"/>
</dbReference>
<evidence type="ECO:0000256" key="1">
    <source>
        <dbReference type="SAM" id="Phobius"/>
    </source>
</evidence>
<proteinExistence type="predicted"/>
<keyword evidence="4" id="KW-1185">Reference proteome</keyword>
<dbReference type="InterPro" id="IPR000620">
    <property type="entry name" value="EamA_dom"/>
</dbReference>
<feature type="transmembrane region" description="Helical" evidence="1">
    <location>
        <begin position="30"/>
        <end position="50"/>
    </location>
</feature>
<sequence>MWWFYALLSAFFAALTAIFSKPGVSSVNANLATAIRTIVILLVAWGIVFVKREQQGLTAISRHSLFFLIISGVATGLSWLCYFRALQMGKASQVAAVDKLSVPFVFVLSLLFLNESLNWWACYSLLLVLF</sequence>
<protein>
    <submittedName>
        <fullName evidence="3">Transporter family protein</fullName>
    </submittedName>
</protein>
<keyword evidence="1" id="KW-1133">Transmembrane helix</keyword>
<dbReference type="RefSeq" id="WP_090393216.1">
    <property type="nucleotide sequence ID" value="NZ_FMZO01000024.1"/>
</dbReference>
<gene>
    <name evidence="3" type="ORF">SAMN04487894_12414</name>
</gene>
<dbReference type="InterPro" id="IPR037185">
    <property type="entry name" value="EmrE-like"/>
</dbReference>
<evidence type="ECO:0000313" key="4">
    <source>
        <dbReference type="Proteomes" id="UP000198757"/>
    </source>
</evidence>
<dbReference type="OrthoDB" id="9806718at2"/>
<evidence type="ECO:0000259" key="2">
    <source>
        <dbReference type="Pfam" id="PF00892"/>
    </source>
</evidence>
<dbReference type="GO" id="GO:0016020">
    <property type="term" value="C:membrane"/>
    <property type="evidence" value="ECO:0007669"/>
    <property type="project" value="InterPro"/>
</dbReference>
<feature type="transmembrane region" description="Helical" evidence="1">
    <location>
        <begin position="65"/>
        <end position="85"/>
    </location>
</feature>
<accession>A0A1G7ALN1</accession>
<organism evidence="3 4">
    <name type="scientific">Niabella drilacis (strain DSM 25811 / CCM 8410 / CCUG 62505 / LMG 26954 / E90)</name>
    <dbReference type="NCBI Taxonomy" id="1285928"/>
    <lineage>
        <taxon>Bacteria</taxon>
        <taxon>Pseudomonadati</taxon>
        <taxon>Bacteroidota</taxon>
        <taxon>Chitinophagia</taxon>
        <taxon>Chitinophagales</taxon>
        <taxon>Chitinophagaceae</taxon>
        <taxon>Niabella</taxon>
    </lineage>
</organism>
<dbReference type="AlphaFoldDB" id="A0A1G7ALN1"/>
<dbReference type="STRING" id="1285928.SAMN04487894_12414"/>
<keyword evidence="1" id="KW-0472">Membrane</keyword>
<reference evidence="4" key="1">
    <citation type="submission" date="2016-10" db="EMBL/GenBank/DDBJ databases">
        <authorList>
            <person name="Varghese N."/>
            <person name="Submissions S."/>
        </authorList>
    </citation>
    <scope>NUCLEOTIDE SEQUENCE [LARGE SCALE GENOMIC DNA]</scope>
    <source>
        <strain evidence="4">DSM 25811 / CCM 8410 / LMG 26954 / E90</strain>
    </source>
</reference>
<evidence type="ECO:0000313" key="3">
    <source>
        <dbReference type="EMBL" id="SDE15653.1"/>
    </source>
</evidence>
<feature type="transmembrane region" description="Helical" evidence="1">
    <location>
        <begin position="105"/>
        <end position="129"/>
    </location>
</feature>
<feature type="domain" description="EamA" evidence="2">
    <location>
        <begin position="2"/>
        <end position="129"/>
    </location>
</feature>
<dbReference type="EMBL" id="FMZO01000024">
    <property type="protein sequence ID" value="SDE15653.1"/>
    <property type="molecule type" value="Genomic_DNA"/>
</dbReference>
<keyword evidence="1" id="KW-0812">Transmembrane</keyword>
<name>A0A1G7ALN1_NIADE</name>
<dbReference type="Pfam" id="PF00892">
    <property type="entry name" value="EamA"/>
    <property type="match status" value="1"/>
</dbReference>